<dbReference type="InterPro" id="IPR000133">
    <property type="entry name" value="ER_ret_rcpt"/>
</dbReference>
<evidence type="ECO:0000256" key="1">
    <source>
        <dbReference type="ARBA" id="ARBA00004477"/>
    </source>
</evidence>
<evidence type="ECO:0000256" key="11">
    <source>
        <dbReference type="SAM" id="Phobius"/>
    </source>
</evidence>
<keyword evidence="3" id="KW-0813">Transport</keyword>
<evidence type="ECO:0000313" key="12">
    <source>
        <dbReference type="EMBL" id="CAK9075914.1"/>
    </source>
</evidence>
<comment type="subcellular location">
    <subcellularLocation>
        <location evidence="1">Endoplasmic reticulum membrane</location>
        <topology evidence="1">Multi-pass membrane protein</topology>
    </subcellularLocation>
</comment>
<gene>
    <name evidence="12" type="ORF">CCMP2556_LOCUS37409</name>
</gene>
<evidence type="ECO:0000256" key="2">
    <source>
        <dbReference type="ARBA" id="ARBA00010120"/>
    </source>
</evidence>
<dbReference type="PANTHER" id="PTHR10585">
    <property type="entry name" value="ER LUMEN PROTEIN RETAINING RECEPTOR"/>
    <property type="match status" value="1"/>
</dbReference>
<keyword evidence="10" id="KW-0675">Receptor</keyword>
<keyword evidence="9 11" id="KW-0472">Membrane</keyword>
<evidence type="ECO:0000313" key="13">
    <source>
        <dbReference type="Proteomes" id="UP001642484"/>
    </source>
</evidence>
<evidence type="ECO:0000256" key="5">
    <source>
        <dbReference type="ARBA" id="ARBA00022824"/>
    </source>
</evidence>
<keyword evidence="8 11" id="KW-1133">Transmembrane helix</keyword>
<evidence type="ECO:0000256" key="4">
    <source>
        <dbReference type="ARBA" id="ARBA00022692"/>
    </source>
</evidence>
<keyword evidence="6" id="KW-0931">ER-Golgi transport</keyword>
<dbReference type="EMBL" id="CAXAMN010023217">
    <property type="protein sequence ID" value="CAK9075914.1"/>
    <property type="molecule type" value="Genomic_DNA"/>
</dbReference>
<proteinExistence type="inferred from homology"/>
<evidence type="ECO:0000256" key="9">
    <source>
        <dbReference type="ARBA" id="ARBA00023136"/>
    </source>
</evidence>
<feature type="transmembrane region" description="Helical" evidence="11">
    <location>
        <begin position="206"/>
        <end position="227"/>
    </location>
</feature>
<evidence type="ECO:0000256" key="8">
    <source>
        <dbReference type="ARBA" id="ARBA00022989"/>
    </source>
</evidence>
<protein>
    <recommendedName>
        <fullName evidence="14">Glycerophosphocholine acyltransferase 1</fullName>
    </recommendedName>
</protein>
<comment type="caution">
    <text evidence="12">The sequence shown here is derived from an EMBL/GenBank/DDBJ whole genome shotgun (WGS) entry which is preliminary data.</text>
</comment>
<feature type="non-terminal residue" evidence="12">
    <location>
        <position position="1"/>
    </location>
</feature>
<dbReference type="PRINTS" id="PR00660">
    <property type="entry name" value="ERLUMENR"/>
</dbReference>
<comment type="similarity">
    <text evidence="2">Belongs to the ERD2 family.</text>
</comment>
<keyword evidence="5" id="KW-0256">Endoplasmic reticulum</keyword>
<feature type="transmembrane region" description="Helical" evidence="11">
    <location>
        <begin position="174"/>
        <end position="194"/>
    </location>
</feature>
<evidence type="ECO:0008006" key="14">
    <source>
        <dbReference type="Google" id="ProtNLM"/>
    </source>
</evidence>
<sequence length="292" mass="33504">ATALLTVVPLSFFRMEPSIKPWNPLNASWNFFRYAGDYVHDAAVVFRLLDTFCLRRSVANYSMRTQAVYLTLHIARYLDLLDHAQNSYLVFHKIFFISTSLMALISFRCWWDTCPALSFSLLLLFICPWVAETNTDLLEVLWTWSQALEGFAMVPQYVCSYRNAESGEGDCWSVSLWVCLMGSYRFFYLLNWLFKKSLMQHYWDPRSWLGGLVNLCFFADYLLFLALGASCLRKLTLTVDDGLRTVGNELTERFGGCLLSPGQRYVEIVPPSAPEAELSSYQAPQRLGVATE</sequence>
<name>A0ABP0PJ97_9DINO</name>
<evidence type="ECO:0000256" key="6">
    <source>
        <dbReference type="ARBA" id="ARBA00022892"/>
    </source>
</evidence>
<evidence type="ECO:0000256" key="7">
    <source>
        <dbReference type="ARBA" id="ARBA00022927"/>
    </source>
</evidence>
<evidence type="ECO:0000256" key="10">
    <source>
        <dbReference type="ARBA" id="ARBA00023170"/>
    </source>
</evidence>
<reference evidence="12 13" key="1">
    <citation type="submission" date="2024-02" db="EMBL/GenBank/DDBJ databases">
        <authorList>
            <person name="Chen Y."/>
            <person name="Shah S."/>
            <person name="Dougan E. K."/>
            <person name="Thang M."/>
            <person name="Chan C."/>
        </authorList>
    </citation>
    <scope>NUCLEOTIDE SEQUENCE [LARGE SCALE GENOMIC DNA]</scope>
</reference>
<dbReference type="Pfam" id="PF00810">
    <property type="entry name" value="ER_lumen_recept"/>
    <property type="match status" value="1"/>
</dbReference>
<accession>A0ABP0PJ97</accession>
<organism evidence="12 13">
    <name type="scientific">Durusdinium trenchii</name>
    <dbReference type="NCBI Taxonomy" id="1381693"/>
    <lineage>
        <taxon>Eukaryota</taxon>
        <taxon>Sar</taxon>
        <taxon>Alveolata</taxon>
        <taxon>Dinophyceae</taxon>
        <taxon>Suessiales</taxon>
        <taxon>Symbiodiniaceae</taxon>
        <taxon>Durusdinium</taxon>
    </lineage>
</organism>
<keyword evidence="4 11" id="KW-0812">Transmembrane</keyword>
<feature type="transmembrane region" description="Helical" evidence="11">
    <location>
        <begin position="88"/>
        <end position="107"/>
    </location>
</feature>
<feature type="transmembrane region" description="Helical" evidence="11">
    <location>
        <begin position="114"/>
        <end position="131"/>
    </location>
</feature>
<keyword evidence="13" id="KW-1185">Reference proteome</keyword>
<dbReference type="Proteomes" id="UP001642484">
    <property type="component" value="Unassembled WGS sequence"/>
</dbReference>
<evidence type="ECO:0000256" key="3">
    <source>
        <dbReference type="ARBA" id="ARBA00022448"/>
    </source>
</evidence>
<keyword evidence="7" id="KW-0653">Protein transport</keyword>